<dbReference type="InterPro" id="IPR044946">
    <property type="entry name" value="Restrct_endonuc_typeI_TRD_sf"/>
</dbReference>
<dbReference type="InterPro" id="IPR051212">
    <property type="entry name" value="Type-I_RE_S_subunit"/>
</dbReference>
<gene>
    <name evidence="5" type="ORF">QCL97_000045</name>
</gene>
<accession>A0ABU8UW40</accession>
<keyword evidence="3" id="KW-0238">DNA-binding</keyword>
<feature type="domain" description="Type I restriction modification DNA specificity" evidence="4">
    <location>
        <begin position="303"/>
        <end position="408"/>
    </location>
</feature>
<sequence length="460" mass="50230">MSLRPYAEYKDSGVAWLGKVPAHWEVKRLKQLIHGVESGVSVNAIDVPAVGSEIGVLKTSCVSSGFFDPFENKAVLLEEYDRVSCPVRKNTLIVSRMNTPALVGAAGFVTQDYPDLFLPDRLWQIGFKDISTAFLHYWTQNKTYRAQVEMACSGTSASMQNLGQDQFGNFWLACPCADETVAIAAFLDHETAKIDALITEQEKLIALLAEKRQAVISHAVTKGLNPVAPMKDSGIAWLGEVPAHWEVARIKKAVATIGQGWSPLCESYPVESADEWGVLKVGCVNGGTFTPEENKKLPEEFSPEPLLAIRKDDLLISRANTRELVGSAAVAEQNYPNLLLCDKLYRLRVKANSLLPQFIALFLASNRGRGQIELAASGASSSMLNIGQAVILDLPIPYPSENEQRQICLHVKNATAKLDMLRDEAGAAISLLKERRAALISAAVTGKIDVRNWQPEASAA</sequence>
<name>A0ABU8UW40_9NEIS</name>
<dbReference type="PANTHER" id="PTHR43140:SF1">
    <property type="entry name" value="TYPE I RESTRICTION ENZYME ECOKI SPECIFICITY SUBUNIT"/>
    <property type="match status" value="1"/>
</dbReference>
<dbReference type="Gene3D" id="3.90.220.20">
    <property type="entry name" value="DNA methylase specificity domains"/>
    <property type="match status" value="2"/>
</dbReference>
<dbReference type="Gene3D" id="1.10.287.1120">
    <property type="entry name" value="Bipartite methylase S protein"/>
    <property type="match status" value="1"/>
</dbReference>
<dbReference type="Pfam" id="PF01420">
    <property type="entry name" value="Methylase_S"/>
    <property type="match status" value="1"/>
</dbReference>
<comment type="caution">
    <text evidence="5">The sequence shown here is derived from an EMBL/GenBank/DDBJ whole genome shotgun (WGS) entry which is preliminary data.</text>
</comment>
<dbReference type="GO" id="GO:0016787">
    <property type="term" value="F:hydrolase activity"/>
    <property type="evidence" value="ECO:0007669"/>
    <property type="project" value="UniProtKB-KW"/>
</dbReference>
<dbReference type="EC" id="3.1.21.-" evidence="5"/>
<evidence type="ECO:0000313" key="5">
    <source>
        <dbReference type="EMBL" id="MEJ8673097.1"/>
    </source>
</evidence>
<comment type="similarity">
    <text evidence="1">Belongs to the type-I restriction system S methylase family.</text>
</comment>
<evidence type="ECO:0000313" key="6">
    <source>
        <dbReference type="Proteomes" id="UP001224516"/>
    </source>
</evidence>
<keyword evidence="5" id="KW-0540">Nuclease</keyword>
<evidence type="ECO:0000256" key="2">
    <source>
        <dbReference type="ARBA" id="ARBA00022747"/>
    </source>
</evidence>
<dbReference type="InterPro" id="IPR000055">
    <property type="entry name" value="Restrct_endonuc_typeI_TRD"/>
</dbReference>
<evidence type="ECO:0000259" key="4">
    <source>
        <dbReference type="Pfam" id="PF01420"/>
    </source>
</evidence>
<dbReference type="GO" id="GO:0004519">
    <property type="term" value="F:endonuclease activity"/>
    <property type="evidence" value="ECO:0007669"/>
    <property type="project" value="UniProtKB-KW"/>
</dbReference>
<protein>
    <submittedName>
        <fullName evidence="5">Restriction endonuclease subunit S</fullName>
        <ecNumber evidence="5">3.1.21.-</ecNumber>
    </submittedName>
</protein>
<dbReference type="EMBL" id="JAVFJF020000001">
    <property type="protein sequence ID" value="MEJ8673097.1"/>
    <property type="molecule type" value="Genomic_DNA"/>
</dbReference>
<keyword evidence="2" id="KW-0680">Restriction system</keyword>
<dbReference type="CDD" id="cd17261">
    <property type="entry name" value="RMtype1_S_EcoKI-TRD2-CR2_like"/>
    <property type="match status" value="1"/>
</dbReference>
<dbReference type="RefSeq" id="WP_307913706.1">
    <property type="nucleotide sequence ID" value="NZ_JAVFJF020000001.1"/>
</dbReference>
<proteinExistence type="inferred from homology"/>
<dbReference type="SUPFAM" id="SSF116734">
    <property type="entry name" value="DNA methylase specificity domain"/>
    <property type="match status" value="2"/>
</dbReference>
<evidence type="ECO:0000256" key="3">
    <source>
        <dbReference type="ARBA" id="ARBA00023125"/>
    </source>
</evidence>
<dbReference type="PANTHER" id="PTHR43140">
    <property type="entry name" value="TYPE-1 RESTRICTION ENZYME ECOKI SPECIFICITY PROTEIN"/>
    <property type="match status" value="1"/>
</dbReference>
<keyword evidence="6" id="KW-1185">Reference proteome</keyword>
<keyword evidence="5" id="KW-0378">Hydrolase</keyword>
<keyword evidence="5" id="KW-0255">Endonuclease</keyword>
<organism evidence="5 6">
    <name type="scientific">Chromobacterium amazonense</name>
    <dbReference type="NCBI Taxonomy" id="1382803"/>
    <lineage>
        <taxon>Bacteria</taxon>
        <taxon>Pseudomonadati</taxon>
        <taxon>Pseudomonadota</taxon>
        <taxon>Betaproteobacteria</taxon>
        <taxon>Neisseriales</taxon>
        <taxon>Chromobacteriaceae</taxon>
        <taxon>Chromobacterium</taxon>
    </lineage>
</organism>
<dbReference type="Proteomes" id="UP001224516">
    <property type="component" value="Unassembled WGS sequence"/>
</dbReference>
<reference evidence="5 6" key="1">
    <citation type="submission" date="2023-12" db="EMBL/GenBank/DDBJ databases">
        <title>Evaluation and characterization of a potential secondary metabolite violacein from indigenous Chromobacterium amazonense SAM215.</title>
        <authorList>
            <person name="Tarafdar M.R."/>
            <person name="Abedin S.M."/>
            <person name="Atiqua A."/>
            <person name="Saha A."/>
            <person name="Khan S.N."/>
        </authorList>
    </citation>
    <scope>NUCLEOTIDE SEQUENCE [LARGE SCALE GENOMIC DNA]</scope>
    <source>
        <strain evidence="5 6">SAM215</strain>
    </source>
</reference>
<evidence type="ECO:0000256" key="1">
    <source>
        <dbReference type="ARBA" id="ARBA00010923"/>
    </source>
</evidence>